<dbReference type="PROSITE" id="PS00675">
    <property type="entry name" value="SIGMA54_INTERACT_1"/>
    <property type="match status" value="1"/>
</dbReference>
<dbReference type="Gene3D" id="1.10.10.60">
    <property type="entry name" value="Homeodomain-like"/>
    <property type="match status" value="1"/>
</dbReference>
<evidence type="ECO:0000256" key="3">
    <source>
        <dbReference type="ARBA" id="ARBA00023015"/>
    </source>
</evidence>
<dbReference type="Gene3D" id="3.40.50.300">
    <property type="entry name" value="P-loop containing nucleotide triphosphate hydrolases"/>
    <property type="match status" value="1"/>
</dbReference>
<dbReference type="STRING" id="396588.Tgr7_2569"/>
<dbReference type="KEGG" id="tgr:Tgr7_2569"/>
<dbReference type="Gene3D" id="1.10.8.60">
    <property type="match status" value="1"/>
</dbReference>
<keyword evidence="1" id="KW-0547">Nucleotide-binding</keyword>
<evidence type="ECO:0000256" key="4">
    <source>
        <dbReference type="ARBA" id="ARBA00023125"/>
    </source>
</evidence>
<evidence type="ECO:0000313" key="8">
    <source>
        <dbReference type="EMBL" id="ACL73645.1"/>
    </source>
</evidence>
<dbReference type="HOGENOM" id="CLU_000445_8_1_6"/>
<dbReference type="Gene3D" id="3.30.450.40">
    <property type="match status" value="1"/>
</dbReference>
<dbReference type="GO" id="GO:0006355">
    <property type="term" value="P:regulation of DNA-templated transcription"/>
    <property type="evidence" value="ECO:0007669"/>
    <property type="project" value="InterPro"/>
</dbReference>
<protein>
    <submittedName>
        <fullName evidence="8">Transcriptional regulator, NifA subfamily, Fis Family</fullName>
    </submittedName>
</protein>
<dbReference type="InterPro" id="IPR058031">
    <property type="entry name" value="AAA_lid_NorR"/>
</dbReference>
<evidence type="ECO:0000256" key="1">
    <source>
        <dbReference type="ARBA" id="ARBA00022741"/>
    </source>
</evidence>
<dbReference type="PANTHER" id="PTHR32071">
    <property type="entry name" value="TRANSCRIPTIONAL REGULATORY PROTEIN"/>
    <property type="match status" value="1"/>
</dbReference>
<dbReference type="RefSeq" id="WP_012639120.1">
    <property type="nucleotide sequence ID" value="NC_011901.1"/>
</dbReference>
<dbReference type="PROSITE" id="PS50045">
    <property type="entry name" value="SIGMA54_INTERACT_4"/>
    <property type="match status" value="1"/>
</dbReference>
<dbReference type="SUPFAM" id="SSF52540">
    <property type="entry name" value="P-loop containing nucleoside triphosphate hydrolases"/>
    <property type="match status" value="1"/>
</dbReference>
<name>B8GM58_THISH</name>
<evidence type="ECO:0000256" key="5">
    <source>
        <dbReference type="ARBA" id="ARBA00023159"/>
    </source>
</evidence>
<dbReference type="Pfam" id="PF25601">
    <property type="entry name" value="AAA_lid_14"/>
    <property type="match status" value="1"/>
</dbReference>
<keyword evidence="2" id="KW-0067">ATP-binding</keyword>
<dbReference type="InterPro" id="IPR025943">
    <property type="entry name" value="Sigma_54_int_dom_ATP-bd_2"/>
</dbReference>
<dbReference type="AlphaFoldDB" id="B8GM58"/>
<evidence type="ECO:0000313" key="9">
    <source>
        <dbReference type="Proteomes" id="UP000002383"/>
    </source>
</evidence>
<evidence type="ECO:0000259" key="7">
    <source>
        <dbReference type="PROSITE" id="PS50045"/>
    </source>
</evidence>
<gene>
    <name evidence="8" type="ordered locus">Tgr7_2569</name>
</gene>
<dbReference type="SMART" id="SM00065">
    <property type="entry name" value="GAF"/>
    <property type="match status" value="1"/>
</dbReference>
<dbReference type="SUPFAM" id="SSF55781">
    <property type="entry name" value="GAF domain-like"/>
    <property type="match status" value="1"/>
</dbReference>
<dbReference type="PROSITE" id="PS00676">
    <property type="entry name" value="SIGMA54_INTERACT_2"/>
    <property type="match status" value="1"/>
</dbReference>
<feature type="domain" description="Sigma-54 factor interaction" evidence="7">
    <location>
        <begin position="189"/>
        <end position="418"/>
    </location>
</feature>
<accession>B8GM58</accession>
<dbReference type="GO" id="GO:0005524">
    <property type="term" value="F:ATP binding"/>
    <property type="evidence" value="ECO:0007669"/>
    <property type="project" value="UniProtKB-KW"/>
</dbReference>
<dbReference type="InterPro" id="IPR003018">
    <property type="entry name" value="GAF"/>
</dbReference>
<dbReference type="PANTHER" id="PTHR32071:SF117">
    <property type="entry name" value="PTS-DEPENDENT DIHYDROXYACETONE KINASE OPERON REGULATORY PROTEIN-RELATED"/>
    <property type="match status" value="1"/>
</dbReference>
<dbReference type="InterPro" id="IPR025662">
    <property type="entry name" value="Sigma_54_int_dom_ATP-bd_1"/>
</dbReference>
<dbReference type="eggNOG" id="COG3829">
    <property type="taxonomic scope" value="Bacteria"/>
</dbReference>
<reference evidence="8 9" key="1">
    <citation type="journal article" date="2011" name="Stand. Genomic Sci.">
        <title>Complete genome sequence of 'Thioalkalivibrio sulfidophilus' HL-EbGr7.</title>
        <authorList>
            <person name="Muyzer G."/>
            <person name="Sorokin D.Y."/>
            <person name="Mavromatis K."/>
            <person name="Lapidus A."/>
            <person name="Clum A."/>
            <person name="Ivanova N."/>
            <person name="Pati A."/>
            <person name="d'Haeseleer P."/>
            <person name="Woyke T."/>
            <person name="Kyrpides N.C."/>
        </authorList>
    </citation>
    <scope>NUCLEOTIDE SEQUENCE [LARGE SCALE GENOMIC DNA]</scope>
    <source>
        <strain evidence="8 9">HL-EbGR7</strain>
    </source>
</reference>
<dbReference type="FunFam" id="3.40.50.300:FF:000006">
    <property type="entry name" value="DNA-binding transcriptional regulator NtrC"/>
    <property type="match status" value="1"/>
</dbReference>
<dbReference type="OrthoDB" id="9804019at2"/>
<dbReference type="CDD" id="cd00009">
    <property type="entry name" value="AAA"/>
    <property type="match status" value="1"/>
</dbReference>
<dbReference type="PROSITE" id="PS00688">
    <property type="entry name" value="SIGMA54_INTERACT_3"/>
    <property type="match status" value="1"/>
</dbReference>
<dbReference type="InterPro" id="IPR029016">
    <property type="entry name" value="GAF-like_dom_sf"/>
</dbReference>
<dbReference type="Proteomes" id="UP000002383">
    <property type="component" value="Chromosome"/>
</dbReference>
<dbReference type="GO" id="GO:0003677">
    <property type="term" value="F:DNA binding"/>
    <property type="evidence" value="ECO:0007669"/>
    <property type="project" value="UniProtKB-KW"/>
</dbReference>
<keyword evidence="9" id="KW-1185">Reference proteome</keyword>
<sequence length="509" mass="55328">MSAPVDHTVLQAIANGVAAETGEAFFDALVQHLAGALNVQSAWVTEWHPEASRLRALSFWSRGRFVPDYEYPIHGTPCEAVISGQRLVVVPERVVELYPDDPDLPGQDAVSYMGMPLRDTDGTVLGNLAVLDSRPLEADATCQAVFGIFGARAAAELARLRRDRRLRALNDEAAALRAELGSLRGFEEILGESAALRRLLADIGRVAPSEATVLITGETGTGKELIARAIHRHSRRSQGPLIKVNCAAITATLQESEFFGHEKGAFTGAAQRRDGRFKLADGGTLFLDEVGEMPLDLQAKLLRVLQEGEFEPVGSGRTVRVDVRVIAATHRDLTQMVREGGFREDLLYRLNVFPLHAPPLRERGEDVVLLAEAIATRLARQEGATLAPLSPADRARLKAHPWPGNVRELENVIERAWITGTDTPDGRVLNLVRALPGSEVTPRTPGLAADPDAVFTAAEMLQMERSNIERALVSCQWKLSGVGGAARLLGLHPNTLASRMKSLGIRRPD</sequence>
<evidence type="ECO:0000256" key="6">
    <source>
        <dbReference type="ARBA" id="ARBA00023163"/>
    </source>
</evidence>
<dbReference type="InterPro" id="IPR003593">
    <property type="entry name" value="AAA+_ATPase"/>
</dbReference>
<keyword evidence="5" id="KW-0010">Activator</keyword>
<dbReference type="EMBL" id="CP001339">
    <property type="protein sequence ID" value="ACL73645.1"/>
    <property type="molecule type" value="Genomic_DNA"/>
</dbReference>
<dbReference type="Pfam" id="PF00158">
    <property type="entry name" value="Sigma54_activat"/>
    <property type="match status" value="1"/>
</dbReference>
<keyword evidence="4" id="KW-0238">DNA-binding</keyword>
<keyword evidence="3" id="KW-0805">Transcription regulation</keyword>
<dbReference type="InterPro" id="IPR002078">
    <property type="entry name" value="Sigma_54_int"/>
</dbReference>
<dbReference type="SMART" id="SM00382">
    <property type="entry name" value="AAA"/>
    <property type="match status" value="1"/>
</dbReference>
<proteinExistence type="predicted"/>
<dbReference type="InterPro" id="IPR025944">
    <property type="entry name" value="Sigma_54_int_dom_CS"/>
</dbReference>
<organism evidence="8 9">
    <name type="scientific">Thioalkalivibrio sulfidiphilus (strain HL-EbGR7)</name>
    <dbReference type="NCBI Taxonomy" id="396588"/>
    <lineage>
        <taxon>Bacteria</taxon>
        <taxon>Pseudomonadati</taxon>
        <taxon>Pseudomonadota</taxon>
        <taxon>Gammaproteobacteria</taxon>
        <taxon>Chromatiales</taxon>
        <taxon>Ectothiorhodospiraceae</taxon>
        <taxon>Thioalkalivibrio</taxon>
    </lineage>
</organism>
<keyword evidence="6" id="KW-0804">Transcription</keyword>
<dbReference type="InterPro" id="IPR027417">
    <property type="entry name" value="P-loop_NTPase"/>
</dbReference>
<evidence type="ECO:0000256" key="2">
    <source>
        <dbReference type="ARBA" id="ARBA00022840"/>
    </source>
</evidence>